<feature type="non-terminal residue" evidence="2">
    <location>
        <position position="1"/>
    </location>
</feature>
<sequence length="88" mass="9477">KRNRLGAKRAEDLVYIHSNLRLLSHKQPEYKEGSTRHWDIDPEIVDLDASISHHGAYDDEGSSVAPRDLHAQGGATGSGPSASGSSPC</sequence>
<dbReference type="EMBL" id="JAHRHJ020000044">
    <property type="protein sequence ID" value="KAH9294517.1"/>
    <property type="molecule type" value="Genomic_DNA"/>
</dbReference>
<reference evidence="2 3" key="1">
    <citation type="journal article" date="2021" name="Nat. Plants">
        <title>The Taxus genome provides insights into paclitaxel biosynthesis.</title>
        <authorList>
            <person name="Xiong X."/>
            <person name="Gou J."/>
            <person name="Liao Q."/>
            <person name="Li Y."/>
            <person name="Zhou Q."/>
            <person name="Bi G."/>
            <person name="Li C."/>
            <person name="Du R."/>
            <person name="Wang X."/>
            <person name="Sun T."/>
            <person name="Guo L."/>
            <person name="Liang H."/>
            <person name="Lu P."/>
            <person name="Wu Y."/>
            <person name="Zhang Z."/>
            <person name="Ro D.K."/>
            <person name="Shang Y."/>
            <person name="Huang S."/>
            <person name="Yan J."/>
        </authorList>
    </citation>
    <scope>NUCLEOTIDE SEQUENCE [LARGE SCALE GENOMIC DNA]</scope>
    <source>
        <strain evidence="2">Ta-2019</strain>
    </source>
</reference>
<feature type="non-terminal residue" evidence="2">
    <location>
        <position position="88"/>
    </location>
</feature>
<proteinExistence type="predicted"/>
<feature type="compositionally biased region" description="Low complexity" evidence="1">
    <location>
        <begin position="78"/>
        <end position="88"/>
    </location>
</feature>
<accession>A0AA38CCJ4</accession>
<dbReference type="AlphaFoldDB" id="A0AA38CCJ4"/>
<feature type="region of interest" description="Disordered" evidence="1">
    <location>
        <begin position="52"/>
        <end position="88"/>
    </location>
</feature>
<organism evidence="2 3">
    <name type="scientific">Taxus chinensis</name>
    <name type="common">Chinese yew</name>
    <name type="synonym">Taxus wallichiana var. chinensis</name>
    <dbReference type="NCBI Taxonomy" id="29808"/>
    <lineage>
        <taxon>Eukaryota</taxon>
        <taxon>Viridiplantae</taxon>
        <taxon>Streptophyta</taxon>
        <taxon>Embryophyta</taxon>
        <taxon>Tracheophyta</taxon>
        <taxon>Spermatophyta</taxon>
        <taxon>Pinopsida</taxon>
        <taxon>Pinidae</taxon>
        <taxon>Conifers II</taxon>
        <taxon>Cupressales</taxon>
        <taxon>Taxaceae</taxon>
        <taxon>Taxus</taxon>
    </lineage>
</organism>
<evidence type="ECO:0000256" key="1">
    <source>
        <dbReference type="SAM" id="MobiDB-lite"/>
    </source>
</evidence>
<keyword evidence="3" id="KW-1185">Reference proteome</keyword>
<name>A0AA38CCJ4_TAXCH</name>
<gene>
    <name evidence="2" type="ORF">KI387_040277</name>
</gene>
<dbReference type="Proteomes" id="UP000824469">
    <property type="component" value="Unassembled WGS sequence"/>
</dbReference>
<protein>
    <submittedName>
        <fullName evidence="2">Uncharacterized protein</fullName>
    </submittedName>
</protein>
<evidence type="ECO:0000313" key="3">
    <source>
        <dbReference type="Proteomes" id="UP000824469"/>
    </source>
</evidence>
<comment type="caution">
    <text evidence="2">The sequence shown here is derived from an EMBL/GenBank/DDBJ whole genome shotgun (WGS) entry which is preliminary data.</text>
</comment>
<evidence type="ECO:0000313" key="2">
    <source>
        <dbReference type="EMBL" id="KAH9294517.1"/>
    </source>
</evidence>